<dbReference type="Pfam" id="PF00589">
    <property type="entry name" value="Phage_integrase"/>
    <property type="match status" value="1"/>
</dbReference>
<feature type="domain" description="Tyr recombinase" evidence="10">
    <location>
        <begin position="130"/>
        <end position="316"/>
    </location>
</feature>
<dbReference type="InterPro" id="IPR013762">
    <property type="entry name" value="Integrase-like_cat_sf"/>
</dbReference>
<evidence type="ECO:0000256" key="8">
    <source>
        <dbReference type="ARBA" id="ARBA00023306"/>
    </source>
</evidence>
<dbReference type="InterPro" id="IPR010998">
    <property type="entry name" value="Integrase_recombinase_N"/>
</dbReference>
<evidence type="ECO:0000256" key="5">
    <source>
        <dbReference type="ARBA" id="ARBA00022908"/>
    </source>
</evidence>
<evidence type="ECO:0000256" key="9">
    <source>
        <dbReference type="PROSITE-ProRule" id="PRU01248"/>
    </source>
</evidence>
<evidence type="ECO:0008006" key="14">
    <source>
        <dbReference type="Google" id="ProtNLM"/>
    </source>
</evidence>
<reference evidence="12 13" key="1">
    <citation type="journal article" date="2016" name="Nat. Commun.">
        <title>Thousands of microbial genomes shed light on interconnected biogeochemical processes in an aquifer system.</title>
        <authorList>
            <person name="Anantharaman K."/>
            <person name="Brown C.T."/>
            <person name="Hug L.A."/>
            <person name="Sharon I."/>
            <person name="Castelle C.J."/>
            <person name="Probst A.J."/>
            <person name="Thomas B.C."/>
            <person name="Singh A."/>
            <person name="Wilkins M.J."/>
            <person name="Karaoz U."/>
            <person name="Brodie E.L."/>
            <person name="Williams K.H."/>
            <person name="Hubbard S.S."/>
            <person name="Banfield J.F."/>
        </authorList>
    </citation>
    <scope>NUCLEOTIDE SEQUENCE [LARGE SCALE GENOMIC DNA]</scope>
</reference>
<gene>
    <name evidence="12" type="ORF">A3C26_04455</name>
</gene>
<evidence type="ECO:0000313" key="12">
    <source>
        <dbReference type="EMBL" id="OGE25053.1"/>
    </source>
</evidence>
<name>A0A1F5J8Y3_9BACT</name>
<dbReference type="InterPro" id="IPR050090">
    <property type="entry name" value="Tyrosine_recombinase_XerCD"/>
</dbReference>
<sequence length="323" mass="37628">MSSSTVDSKKKIPLPQFDDFMLHLQTNNYSAETIYNYERDLLTFAYFLNCEIQKKFDDITKSDIEYYKAYLLSTDRKTAITREDAFTKLQSGSINRLLSSLRSYLKFLIFQDYKIPIQPEFIRMVRKEQKHYKVAELEELTSLIESPSILEKDPIVAFRNRAMLEMLFATGMRISELLSLNRRDIDQTGRIFIMGKGKKERFVYLTERAKPFIDAYLGLRRDNLPALFVPQKGRRMGKKDCRISPNYLQFKIKSYREKLGIIVPTSAHSLRHGFATYLAEEGASPAAIQILLGHESLNTTTRYVNVSDRFAEEAHRKFHPLSK</sequence>
<dbReference type="GO" id="GO:0006310">
    <property type="term" value="P:DNA recombination"/>
    <property type="evidence" value="ECO:0007669"/>
    <property type="project" value="UniProtKB-KW"/>
</dbReference>
<evidence type="ECO:0000256" key="7">
    <source>
        <dbReference type="ARBA" id="ARBA00023172"/>
    </source>
</evidence>
<keyword evidence="4" id="KW-0159">Chromosome partition</keyword>
<dbReference type="SUPFAM" id="SSF47823">
    <property type="entry name" value="lambda integrase-like, N-terminal domain"/>
    <property type="match status" value="1"/>
</dbReference>
<dbReference type="InterPro" id="IPR004107">
    <property type="entry name" value="Integrase_SAM-like_N"/>
</dbReference>
<evidence type="ECO:0000256" key="2">
    <source>
        <dbReference type="ARBA" id="ARBA00022490"/>
    </source>
</evidence>
<accession>A0A1F5J8Y3</accession>
<evidence type="ECO:0000256" key="6">
    <source>
        <dbReference type="ARBA" id="ARBA00023125"/>
    </source>
</evidence>
<dbReference type="PANTHER" id="PTHR30349:SF77">
    <property type="entry name" value="TYROSINE RECOMBINASE XERC"/>
    <property type="match status" value="1"/>
</dbReference>
<keyword evidence="2" id="KW-0963">Cytoplasm</keyword>
<dbReference type="InterPro" id="IPR044068">
    <property type="entry name" value="CB"/>
</dbReference>
<dbReference type="Gene3D" id="1.10.150.130">
    <property type="match status" value="1"/>
</dbReference>
<dbReference type="GO" id="GO:0051301">
    <property type="term" value="P:cell division"/>
    <property type="evidence" value="ECO:0007669"/>
    <property type="project" value="UniProtKB-KW"/>
</dbReference>
<keyword evidence="3" id="KW-0132">Cell division</keyword>
<dbReference type="EMBL" id="MFCX01000034">
    <property type="protein sequence ID" value="OGE25053.1"/>
    <property type="molecule type" value="Genomic_DNA"/>
</dbReference>
<evidence type="ECO:0000256" key="4">
    <source>
        <dbReference type="ARBA" id="ARBA00022829"/>
    </source>
</evidence>
<feature type="domain" description="Core-binding (CB)" evidence="11">
    <location>
        <begin position="11"/>
        <end position="109"/>
    </location>
</feature>
<organism evidence="12 13">
    <name type="scientific">Candidatus Daviesbacteria bacterium RIFCSPHIGHO2_02_FULL_39_12</name>
    <dbReference type="NCBI Taxonomy" id="1797770"/>
    <lineage>
        <taxon>Bacteria</taxon>
        <taxon>Candidatus Daviesiibacteriota</taxon>
    </lineage>
</organism>
<dbReference type="GO" id="GO:0007059">
    <property type="term" value="P:chromosome segregation"/>
    <property type="evidence" value="ECO:0007669"/>
    <property type="project" value="UniProtKB-KW"/>
</dbReference>
<protein>
    <recommendedName>
        <fullName evidence="14">Tyrosine recombinase XerC</fullName>
    </recommendedName>
</protein>
<evidence type="ECO:0000259" key="10">
    <source>
        <dbReference type="PROSITE" id="PS51898"/>
    </source>
</evidence>
<dbReference type="InterPro" id="IPR011010">
    <property type="entry name" value="DNA_brk_join_enz"/>
</dbReference>
<dbReference type="Gene3D" id="1.10.443.10">
    <property type="entry name" value="Intergrase catalytic core"/>
    <property type="match status" value="1"/>
</dbReference>
<keyword evidence="8" id="KW-0131">Cell cycle</keyword>
<dbReference type="Pfam" id="PF02899">
    <property type="entry name" value="Phage_int_SAM_1"/>
    <property type="match status" value="1"/>
</dbReference>
<dbReference type="GO" id="GO:0003677">
    <property type="term" value="F:DNA binding"/>
    <property type="evidence" value="ECO:0007669"/>
    <property type="project" value="UniProtKB-UniRule"/>
</dbReference>
<evidence type="ECO:0000313" key="13">
    <source>
        <dbReference type="Proteomes" id="UP000177042"/>
    </source>
</evidence>
<dbReference type="SUPFAM" id="SSF56349">
    <property type="entry name" value="DNA breaking-rejoining enzymes"/>
    <property type="match status" value="1"/>
</dbReference>
<evidence type="ECO:0000256" key="3">
    <source>
        <dbReference type="ARBA" id="ARBA00022618"/>
    </source>
</evidence>
<dbReference type="PROSITE" id="PS51898">
    <property type="entry name" value="TYR_RECOMBINASE"/>
    <property type="match status" value="1"/>
</dbReference>
<dbReference type="GO" id="GO:0005737">
    <property type="term" value="C:cytoplasm"/>
    <property type="evidence" value="ECO:0007669"/>
    <property type="project" value="UniProtKB-SubCell"/>
</dbReference>
<dbReference type="InterPro" id="IPR002104">
    <property type="entry name" value="Integrase_catalytic"/>
</dbReference>
<evidence type="ECO:0000259" key="11">
    <source>
        <dbReference type="PROSITE" id="PS51900"/>
    </source>
</evidence>
<comment type="caution">
    <text evidence="12">The sequence shown here is derived from an EMBL/GenBank/DDBJ whole genome shotgun (WGS) entry which is preliminary data.</text>
</comment>
<keyword evidence="7" id="KW-0233">DNA recombination</keyword>
<dbReference type="AlphaFoldDB" id="A0A1F5J8Y3"/>
<dbReference type="PANTHER" id="PTHR30349">
    <property type="entry name" value="PHAGE INTEGRASE-RELATED"/>
    <property type="match status" value="1"/>
</dbReference>
<evidence type="ECO:0000256" key="1">
    <source>
        <dbReference type="ARBA" id="ARBA00004496"/>
    </source>
</evidence>
<dbReference type="GO" id="GO:0015074">
    <property type="term" value="P:DNA integration"/>
    <property type="evidence" value="ECO:0007669"/>
    <property type="project" value="UniProtKB-KW"/>
</dbReference>
<dbReference type="Proteomes" id="UP000177042">
    <property type="component" value="Unassembled WGS sequence"/>
</dbReference>
<proteinExistence type="predicted"/>
<keyword evidence="6 9" id="KW-0238">DNA-binding</keyword>
<comment type="subcellular location">
    <subcellularLocation>
        <location evidence="1">Cytoplasm</location>
    </subcellularLocation>
</comment>
<dbReference type="PROSITE" id="PS51900">
    <property type="entry name" value="CB"/>
    <property type="match status" value="1"/>
</dbReference>
<keyword evidence="5" id="KW-0229">DNA integration</keyword>